<proteinExistence type="predicted"/>
<accession>A0A1V4J404</accession>
<comment type="caution">
    <text evidence="1">The sequence shown here is derived from an EMBL/GenBank/DDBJ whole genome shotgun (WGS) entry which is preliminary data.</text>
</comment>
<reference evidence="1 2" key="1">
    <citation type="submission" date="2016-02" db="EMBL/GenBank/DDBJ databases">
        <title>Band-tailed pigeon sequencing and assembly.</title>
        <authorList>
            <person name="Soares A.E."/>
            <person name="Novak B.J."/>
            <person name="Rice E.S."/>
            <person name="O'Connell B."/>
            <person name="Chang D."/>
            <person name="Weber S."/>
            <person name="Shapiro B."/>
        </authorList>
    </citation>
    <scope>NUCLEOTIDE SEQUENCE [LARGE SCALE GENOMIC DNA]</scope>
    <source>
        <strain evidence="1">BTP2013</strain>
        <tissue evidence="1">Blood</tissue>
    </source>
</reference>
<organism evidence="1 2">
    <name type="scientific">Patagioenas fasciata monilis</name>
    <dbReference type="NCBI Taxonomy" id="372326"/>
    <lineage>
        <taxon>Eukaryota</taxon>
        <taxon>Metazoa</taxon>
        <taxon>Chordata</taxon>
        <taxon>Craniata</taxon>
        <taxon>Vertebrata</taxon>
        <taxon>Euteleostomi</taxon>
        <taxon>Archelosauria</taxon>
        <taxon>Archosauria</taxon>
        <taxon>Dinosauria</taxon>
        <taxon>Saurischia</taxon>
        <taxon>Theropoda</taxon>
        <taxon>Coelurosauria</taxon>
        <taxon>Aves</taxon>
        <taxon>Neognathae</taxon>
        <taxon>Neoaves</taxon>
        <taxon>Columbimorphae</taxon>
        <taxon>Columbiformes</taxon>
        <taxon>Columbidae</taxon>
        <taxon>Patagioenas</taxon>
    </lineage>
</organism>
<gene>
    <name evidence="1" type="ORF">AV530_016904</name>
</gene>
<protein>
    <submittedName>
        <fullName evidence="1">Uncharacterized protein</fullName>
    </submittedName>
</protein>
<dbReference type="Proteomes" id="UP000190648">
    <property type="component" value="Unassembled WGS sequence"/>
</dbReference>
<dbReference type="OrthoDB" id="9395480at2759"/>
<dbReference type="AlphaFoldDB" id="A0A1V4J404"/>
<name>A0A1V4J404_PATFA</name>
<sequence>MVKTMMTQVVLLHSMEVHSGADIQPAIYAKSELEQTPDRTVDPMKRSSCWRRLSGRICNTTGDPCWSSLFLKDWTLWKGTMLEQFVEELWPVGRTHDGEVHEGLSSTAGTPL</sequence>
<dbReference type="EMBL" id="LSYS01009367">
    <property type="protein sequence ID" value="OPJ66951.1"/>
    <property type="molecule type" value="Genomic_DNA"/>
</dbReference>
<keyword evidence="2" id="KW-1185">Reference proteome</keyword>
<evidence type="ECO:0000313" key="1">
    <source>
        <dbReference type="EMBL" id="OPJ66951.1"/>
    </source>
</evidence>
<evidence type="ECO:0000313" key="2">
    <source>
        <dbReference type="Proteomes" id="UP000190648"/>
    </source>
</evidence>